<sequence length="136" mass="14993">MHRRFPHFAAAVLIATAAPFAHAQVADADARCKSEVTSRGYPGSFDGVQVNGSVVSGQVRTGNDVLAFRCLVDNQGNVSEVYVDRAYGVRNDLAPSDSDYKRGYRDGAVRSPYNNYSNSSAYDQGYEEGYQSRRRR</sequence>
<dbReference type="EMBL" id="CP053069">
    <property type="protein sequence ID" value="QJR11400.1"/>
    <property type="molecule type" value="Genomic_DNA"/>
</dbReference>
<name>A0A6M4GVU3_9PROT</name>
<gene>
    <name evidence="3" type="ORF">DSM104443_02475</name>
</gene>
<dbReference type="RefSeq" id="WP_171092716.1">
    <property type="nucleotide sequence ID" value="NZ_CP053069.1"/>
</dbReference>
<evidence type="ECO:0000313" key="4">
    <source>
        <dbReference type="Proteomes" id="UP000501534"/>
    </source>
</evidence>
<keyword evidence="2" id="KW-0732">Signal</keyword>
<keyword evidence="4" id="KW-1185">Reference proteome</keyword>
<accession>A0A6M4GVU3</accession>
<feature type="signal peptide" evidence="2">
    <location>
        <begin position="1"/>
        <end position="23"/>
    </location>
</feature>
<protein>
    <submittedName>
        <fullName evidence="3">Uncharacterized protein</fullName>
    </submittedName>
</protein>
<dbReference type="Proteomes" id="UP000501534">
    <property type="component" value="Chromosome"/>
</dbReference>
<evidence type="ECO:0000313" key="3">
    <source>
        <dbReference type="EMBL" id="QJR11400.1"/>
    </source>
</evidence>
<organism evidence="3 4">
    <name type="scientific">Usitatibacter rugosus</name>
    <dbReference type="NCBI Taxonomy" id="2732067"/>
    <lineage>
        <taxon>Bacteria</taxon>
        <taxon>Pseudomonadati</taxon>
        <taxon>Pseudomonadota</taxon>
        <taxon>Betaproteobacteria</taxon>
        <taxon>Nitrosomonadales</taxon>
        <taxon>Usitatibacteraceae</taxon>
        <taxon>Usitatibacter</taxon>
    </lineage>
</organism>
<feature type="compositionally biased region" description="Basic and acidic residues" evidence="1">
    <location>
        <begin position="98"/>
        <end position="108"/>
    </location>
</feature>
<evidence type="ECO:0000256" key="1">
    <source>
        <dbReference type="SAM" id="MobiDB-lite"/>
    </source>
</evidence>
<feature type="region of interest" description="Disordered" evidence="1">
    <location>
        <begin position="95"/>
        <end position="136"/>
    </location>
</feature>
<proteinExistence type="predicted"/>
<reference evidence="3 4" key="1">
    <citation type="submission" date="2020-04" db="EMBL/GenBank/DDBJ databases">
        <title>Usitatibacter rugosus gen. nov., sp. nov. and Usitatibacter palustris sp. nov., novel members of Usitatibacteraceae fam. nov. within the order Nitrosomonadales isolated from soil.</title>
        <authorList>
            <person name="Huber K.J."/>
            <person name="Neumann-Schaal M."/>
            <person name="Geppert A."/>
            <person name="Luckner M."/>
            <person name="Wanner G."/>
            <person name="Overmann J."/>
        </authorList>
    </citation>
    <scope>NUCLEOTIDE SEQUENCE [LARGE SCALE GENOMIC DNA]</scope>
    <source>
        <strain evidence="3 4">0125_3</strain>
    </source>
</reference>
<feature type="compositionally biased region" description="Low complexity" evidence="1">
    <location>
        <begin position="113"/>
        <end position="122"/>
    </location>
</feature>
<evidence type="ECO:0000256" key="2">
    <source>
        <dbReference type="SAM" id="SignalP"/>
    </source>
</evidence>
<dbReference type="KEGG" id="uru:DSM104443_02475"/>
<dbReference type="AlphaFoldDB" id="A0A6M4GVU3"/>
<feature type="chain" id="PRO_5026913923" evidence="2">
    <location>
        <begin position="24"/>
        <end position="136"/>
    </location>
</feature>